<dbReference type="STRING" id="930991.A0A0D0D9C1"/>
<feature type="transmembrane region" description="Helical" evidence="2">
    <location>
        <begin position="6"/>
        <end position="25"/>
    </location>
</feature>
<accession>A0A0D0D9C1</accession>
<keyword evidence="2" id="KW-0812">Transmembrane</keyword>
<organism evidence="3 4">
    <name type="scientific">Paxillus rubicundulus Ve08.2h10</name>
    <dbReference type="NCBI Taxonomy" id="930991"/>
    <lineage>
        <taxon>Eukaryota</taxon>
        <taxon>Fungi</taxon>
        <taxon>Dikarya</taxon>
        <taxon>Basidiomycota</taxon>
        <taxon>Agaricomycotina</taxon>
        <taxon>Agaricomycetes</taxon>
        <taxon>Agaricomycetidae</taxon>
        <taxon>Boletales</taxon>
        <taxon>Paxilineae</taxon>
        <taxon>Paxillaceae</taxon>
        <taxon>Paxillus</taxon>
    </lineage>
</organism>
<evidence type="ECO:0000256" key="1">
    <source>
        <dbReference type="SAM" id="MobiDB-lite"/>
    </source>
</evidence>
<dbReference type="HOGENOM" id="CLU_2114735_0_0_1"/>
<dbReference type="Proteomes" id="UP000054538">
    <property type="component" value="Unassembled WGS sequence"/>
</dbReference>
<evidence type="ECO:0000256" key="2">
    <source>
        <dbReference type="SAM" id="Phobius"/>
    </source>
</evidence>
<evidence type="ECO:0000313" key="3">
    <source>
        <dbReference type="EMBL" id="KIK73770.1"/>
    </source>
</evidence>
<keyword evidence="2" id="KW-0472">Membrane</keyword>
<reference evidence="3 4" key="1">
    <citation type="submission" date="2014-04" db="EMBL/GenBank/DDBJ databases">
        <authorList>
            <consortium name="DOE Joint Genome Institute"/>
            <person name="Kuo A."/>
            <person name="Kohler A."/>
            <person name="Jargeat P."/>
            <person name="Nagy L.G."/>
            <person name="Floudas D."/>
            <person name="Copeland A."/>
            <person name="Barry K.W."/>
            <person name="Cichocki N."/>
            <person name="Veneault-Fourrey C."/>
            <person name="LaButti K."/>
            <person name="Lindquist E.A."/>
            <person name="Lipzen A."/>
            <person name="Lundell T."/>
            <person name="Morin E."/>
            <person name="Murat C."/>
            <person name="Sun H."/>
            <person name="Tunlid A."/>
            <person name="Henrissat B."/>
            <person name="Grigoriev I.V."/>
            <person name="Hibbett D.S."/>
            <person name="Martin F."/>
            <person name="Nordberg H.P."/>
            <person name="Cantor M.N."/>
            <person name="Hua S.X."/>
        </authorList>
    </citation>
    <scope>NUCLEOTIDE SEQUENCE [LARGE SCALE GENOMIC DNA]</scope>
    <source>
        <strain evidence="3 4">Ve08.2h10</strain>
    </source>
</reference>
<feature type="compositionally biased region" description="Low complexity" evidence="1">
    <location>
        <begin position="70"/>
        <end position="90"/>
    </location>
</feature>
<evidence type="ECO:0000313" key="4">
    <source>
        <dbReference type="Proteomes" id="UP000054538"/>
    </source>
</evidence>
<proteinExistence type="predicted"/>
<dbReference type="InParanoid" id="A0A0D0D9C1"/>
<gene>
    <name evidence="3" type="ORF">PAXRUDRAFT_20513</name>
</gene>
<reference evidence="4" key="2">
    <citation type="submission" date="2015-01" db="EMBL/GenBank/DDBJ databases">
        <title>Evolutionary Origins and Diversification of the Mycorrhizal Mutualists.</title>
        <authorList>
            <consortium name="DOE Joint Genome Institute"/>
            <consortium name="Mycorrhizal Genomics Consortium"/>
            <person name="Kohler A."/>
            <person name="Kuo A."/>
            <person name="Nagy L.G."/>
            <person name="Floudas D."/>
            <person name="Copeland A."/>
            <person name="Barry K.W."/>
            <person name="Cichocki N."/>
            <person name="Veneault-Fourrey C."/>
            <person name="LaButti K."/>
            <person name="Lindquist E.A."/>
            <person name="Lipzen A."/>
            <person name="Lundell T."/>
            <person name="Morin E."/>
            <person name="Murat C."/>
            <person name="Riley R."/>
            <person name="Ohm R."/>
            <person name="Sun H."/>
            <person name="Tunlid A."/>
            <person name="Henrissat B."/>
            <person name="Grigoriev I.V."/>
            <person name="Hibbett D.S."/>
            <person name="Martin F."/>
        </authorList>
    </citation>
    <scope>NUCLEOTIDE SEQUENCE [LARGE SCALE GENOMIC DNA]</scope>
    <source>
        <strain evidence="4">Ve08.2h10</strain>
    </source>
</reference>
<dbReference type="EMBL" id="KN829438">
    <property type="protein sequence ID" value="KIK73770.1"/>
    <property type="molecule type" value="Genomic_DNA"/>
</dbReference>
<sequence>AIAGGVGGGVVALGAIVGIIAYFVLKKKRSQIPPSAQFTDPAAGVSYTQSTYTNLFTPPSSVTQQRLYDPSDPSTFPASPSSPTILTSPSHNYQTSFSHPGQMGRPGGYSGAPEV</sequence>
<name>A0A0D0D9C1_9AGAM</name>
<feature type="compositionally biased region" description="Gly residues" evidence="1">
    <location>
        <begin position="104"/>
        <end position="115"/>
    </location>
</feature>
<protein>
    <submittedName>
        <fullName evidence="3">Uncharacterized protein</fullName>
    </submittedName>
</protein>
<feature type="non-terminal residue" evidence="3">
    <location>
        <position position="115"/>
    </location>
</feature>
<keyword evidence="4" id="KW-1185">Reference proteome</keyword>
<dbReference type="AlphaFoldDB" id="A0A0D0D9C1"/>
<keyword evidence="2" id="KW-1133">Transmembrane helix</keyword>
<feature type="region of interest" description="Disordered" evidence="1">
    <location>
        <begin position="58"/>
        <end position="115"/>
    </location>
</feature>